<evidence type="ECO:0000256" key="3">
    <source>
        <dbReference type="ARBA" id="ARBA00012438"/>
    </source>
</evidence>
<dbReference type="PANTHER" id="PTHR44936:SF5">
    <property type="entry name" value="SENSOR HISTIDINE KINASE ENVZ"/>
    <property type="match status" value="1"/>
</dbReference>
<evidence type="ECO:0000256" key="5">
    <source>
        <dbReference type="ARBA" id="ARBA00022519"/>
    </source>
</evidence>
<dbReference type="RefSeq" id="WP_341398913.1">
    <property type="nucleotide sequence ID" value="NZ_JBBUTI010000006.1"/>
</dbReference>
<dbReference type="InterPro" id="IPR003661">
    <property type="entry name" value="HisK_dim/P_dom"/>
</dbReference>
<evidence type="ECO:0000256" key="6">
    <source>
        <dbReference type="ARBA" id="ARBA00022553"/>
    </source>
</evidence>
<accession>A0ABU9C406</accession>
<feature type="domain" description="Histidine kinase" evidence="17">
    <location>
        <begin position="298"/>
        <end position="497"/>
    </location>
</feature>
<evidence type="ECO:0000256" key="7">
    <source>
        <dbReference type="ARBA" id="ARBA00022679"/>
    </source>
</evidence>
<dbReference type="InterPro" id="IPR003660">
    <property type="entry name" value="HAMP_dom"/>
</dbReference>
<evidence type="ECO:0000256" key="1">
    <source>
        <dbReference type="ARBA" id="ARBA00000085"/>
    </source>
</evidence>
<organism evidence="19 20">
    <name type="scientific">Ideonella margarita</name>
    <dbReference type="NCBI Taxonomy" id="2984191"/>
    <lineage>
        <taxon>Bacteria</taxon>
        <taxon>Pseudomonadati</taxon>
        <taxon>Pseudomonadota</taxon>
        <taxon>Betaproteobacteria</taxon>
        <taxon>Burkholderiales</taxon>
        <taxon>Sphaerotilaceae</taxon>
        <taxon>Ideonella</taxon>
    </lineage>
</organism>
<keyword evidence="7" id="KW-0808">Transferase</keyword>
<dbReference type="CDD" id="cd00082">
    <property type="entry name" value="HisKA"/>
    <property type="match status" value="1"/>
</dbReference>
<comment type="caution">
    <text evidence="19">The sequence shown here is derived from an EMBL/GenBank/DDBJ whole genome shotgun (WGS) entry which is preliminary data.</text>
</comment>
<comment type="catalytic activity">
    <reaction evidence="1">
        <text>ATP + protein L-histidine = ADP + protein N-phospho-L-histidine.</text>
        <dbReference type="EC" id="2.7.13.3"/>
    </reaction>
</comment>
<keyword evidence="13" id="KW-0902">Two-component regulatory system</keyword>
<dbReference type="Gene3D" id="1.10.287.130">
    <property type="match status" value="1"/>
</dbReference>
<evidence type="ECO:0000259" key="17">
    <source>
        <dbReference type="PROSITE" id="PS50109"/>
    </source>
</evidence>
<evidence type="ECO:0000256" key="10">
    <source>
        <dbReference type="ARBA" id="ARBA00022777"/>
    </source>
</evidence>
<feature type="domain" description="HAMP" evidence="18">
    <location>
        <begin position="238"/>
        <end position="290"/>
    </location>
</feature>
<evidence type="ECO:0000256" key="8">
    <source>
        <dbReference type="ARBA" id="ARBA00022692"/>
    </source>
</evidence>
<evidence type="ECO:0000259" key="18">
    <source>
        <dbReference type="PROSITE" id="PS50885"/>
    </source>
</evidence>
<keyword evidence="10" id="KW-0418">Kinase</keyword>
<keyword evidence="5" id="KW-0997">Cell inner membrane</keyword>
<keyword evidence="14 16" id="KW-0472">Membrane</keyword>
<feature type="transmembrane region" description="Helical" evidence="16">
    <location>
        <begin position="28"/>
        <end position="52"/>
    </location>
</feature>
<evidence type="ECO:0000313" key="20">
    <source>
        <dbReference type="Proteomes" id="UP001379945"/>
    </source>
</evidence>
<evidence type="ECO:0000256" key="16">
    <source>
        <dbReference type="SAM" id="Phobius"/>
    </source>
</evidence>
<dbReference type="CDD" id="cd06225">
    <property type="entry name" value="HAMP"/>
    <property type="match status" value="1"/>
</dbReference>
<evidence type="ECO:0000256" key="13">
    <source>
        <dbReference type="ARBA" id="ARBA00023012"/>
    </source>
</evidence>
<dbReference type="InterPro" id="IPR036097">
    <property type="entry name" value="HisK_dim/P_sf"/>
</dbReference>
<keyword evidence="6" id="KW-0597">Phosphoprotein</keyword>
<dbReference type="Pfam" id="PF02518">
    <property type="entry name" value="HATPase_c"/>
    <property type="match status" value="1"/>
</dbReference>
<feature type="transmembrane region" description="Helical" evidence="16">
    <location>
        <begin position="216"/>
        <end position="237"/>
    </location>
</feature>
<dbReference type="SUPFAM" id="SSF47384">
    <property type="entry name" value="Homodimeric domain of signal transducing histidine kinase"/>
    <property type="match status" value="1"/>
</dbReference>
<protein>
    <recommendedName>
        <fullName evidence="3">histidine kinase</fullName>
        <ecNumber evidence="3">2.7.13.3</ecNumber>
    </recommendedName>
</protein>
<evidence type="ECO:0000313" key="19">
    <source>
        <dbReference type="EMBL" id="MEK8046617.1"/>
    </source>
</evidence>
<keyword evidence="4" id="KW-1003">Cell membrane</keyword>
<sequence>MSSHLTTDGQPEVKAHAAPRLRFLPRSLFGRLMGVLSLGLLAALLLSTWINLAERDRMMLRAAGAHPAQRVAEVVRLLDSLEPAEQDRVASILNQPGQRVRLASASREAGRPADGASTSDSEADDTGPQAGVVMALLRASLGQDRPIIVRAHPVGLGAERAERGWWGRHRLGAGSEAANGHPPHPGLVLNVQVQLANQRWLLLDSRMAADTASLPVRMLATLGVLLVSVLLLSWLAVRWLTRPLQVLAVQAEALGTDLHRPPLPESGPAEVQQAARAMNTMQQRLVATLEGRTRVLTAISHDLKTPLTRMRLRAELLDDDALRERFDKDLLDMEAMVHDALALLRGLDEPAQRLSIDMNALLQAVQADQQEMGRSVSLSGEAAGPFEGDPGRLRRCIGNLVDNAVLYGQRAHIEVTDDPSALLIRIRDEGPGIPPAALAQVFEPFFRLEASRNRATGGSGLGLGIARELARSAGGDVTLSNHPAGGLVAQLSLPRGRD</sequence>
<dbReference type="InterPro" id="IPR004358">
    <property type="entry name" value="Sig_transdc_His_kin-like_C"/>
</dbReference>
<dbReference type="Proteomes" id="UP001379945">
    <property type="component" value="Unassembled WGS sequence"/>
</dbReference>
<dbReference type="EC" id="2.7.13.3" evidence="3"/>
<dbReference type="InterPro" id="IPR036890">
    <property type="entry name" value="HATPase_C_sf"/>
</dbReference>
<keyword evidence="20" id="KW-1185">Reference proteome</keyword>
<comment type="subcellular location">
    <subcellularLocation>
        <location evidence="2">Cell inner membrane</location>
        <topology evidence="2">Multi-pass membrane protein</topology>
    </subcellularLocation>
</comment>
<dbReference type="Pfam" id="PF00512">
    <property type="entry name" value="HisKA"/>
    <property type="match status" value="1"/>
</dbReference>
<dbReference type="PROSITE" id="PS50885">
    <property type="entry name" value="HAMP"/>
    <property type="match status" value="1"/>
</dbReference>
<gene>
    <name evidence="19" type="ORF">AACH00_09685</name>
</gene>
<evidence type="ECO:0000256" key="2">
    <source>
        <dbReference type="ARBA" id="ARBA00004429"/>
    </source>
</evidence>
<dbReference type="InterPro" id="IPR003594">
    <property type="entry name" value="HATPase_dom"/>
</dbReference>
<evidence type="ECO:0000256" key="4">
    <source>
        <dbReference type="ARBA" id="ARBA00022475"/>
    </source>
</evidence>
<evidence type="ECO:0000256" key="11">
    <source>
        <dbReference type="ARBA" id="ARBA00022840"/>
    </source>
</evidence>
<dbReference type="EMBL" id="JBBUTI010000006">
    <property type="protein sequence ID" value="MEK8046617.1"/>
    <property type="molecule type" value="Genomic_DNA"/>
</dbReference>
<dbReference type="SMART" id="SM00388">
    <property type="entry name" value="HisKA"/>
    <property type="match status" value="1"/>
</dbReference>
<evidence type="ECO:0000256" key="9">
    <source>
        <dbReference type="ARBA" id="ARBA00022741"/>
    </source>
</evidence>
<reference evidence="19 20" key="1">
    <citation type="submission" date="2024-04" db="EMBL/GenBank/DDBJ databases">
        <title>Novel species of the genus Ideonella isolated from streams.</title>
        <authorList>
            <person name="Lu H."/>
        </authorList>
    </citation>
    <scope>NUCLEOTIDE SEQUENCE [LARGE SCALE GENOMIC DNA]</scope>
    <source>
        <strain evidence="19 20">LYT19W</strain>
    </source>
</reference>
<dbReference type="SUPFAM" id="SSF55874">
    <property type="entry name" value="ATPase domain of HSP90 chaperone/DNA topoisomerase II/histidine kinase"/>
    <property type="match status" value="1"/>
</dbReference>
<dbReference type="GO" id="GO:0005524">
    <property type="term" value="F:ATP binding"/>
    <property type="evidence" value="ECO:0007669"/>
    <property type="project" value="UniProtKB-KW"/>
</dbReference>
<proteinExistence type="predicted"/>
<dbReference type="InterPro" id="IPR050980">
    <property type="entry name" value="2C_sensor_his_kinase"/>
</dbReference>
<keyword evidence="9" id="KW-0547">Nucleotide-binding</keyword>
<feature type="region of interest" description="Disordered" evidence="15">
    <location>
        <begin position="100"/>
        <end position="127"/>
    </location>
</feature>
<dbReference type="PROSITE" id="PS50109">
    <property type="entry name" value="HIS_KIN"/>
    <property type="match status" value="1"/>
</dbReference>
<name>A0ABU9C406_9BURK</name>
<evidence type="ECO:0000256" key="12">
    <source>
        <dbReference type="ARBA" id="ARBA00022989"/>
    </source>
</evidence>
<keyword evidence="11 19" id="KW-0067">ATP-binding</keyword>
<dbReference type="PRINTS" id="PR00344">
    <property type="entry name" value="BCTRLSENSOR"/>
</dbReference>
<keyword evidence="8 16" id="KW-0812">Transmembrane</keyword>
<dbReference type="PANTHER" id="PTHR44936">
    <property type="entry name" value="SENSOR PROTEIN CREC"/>
    <property type="match status" value="1"/>
</dbReference>
<evidence type="ECO:0000256" key="15">
    <source>
        <dbReference type="SAM" id="MobiDB-lite"/>
    </source>
</evidence>
<dbReference type="Gene3D" id="3.30.565.10">
    <property type="entry name" value="Histidine kinase-like ATPase, C-terminal domain"/>
    <property type="match status" value="1"/>
</dbReference>
<keyword evidence="12 16" id="KW-1133">Transmembrane helix</keyword>
<dbReference type="SMART" id="SM00304">
    <property type="entry name" value="HAMP"/>
    <property type="match status" value="1"/>
</dbReference>
<dbReference type="InterPro" id="IPR005467">
    <property type="entry name" value="His_kinase_dom"/>
</dbReference>
<evidence type="ECO:0000256" key="14">
    <source>
        <dbReference type="ARBA" id="ARBA00023136"/>
    </source>
</evidence>
<dbReference type="SMART" id="SM00387">
    <property type="entry name" value="HATPase_c"/>
    <property type="match status" value="1"/>
</dbReference>
<dbReference type="Pfam" id="PF00672">
    <property type="entry name" value="HAMP"/>
    <property type="match status" value="1"/>
</dbReference>